<organism evidence="1">
    <name type="scientific">marine sediment metagenome</name>
    <dbReference type="NCBI Taxonomy" id="412755"/>
    <lineage>
        <taxon>unclassified sequences</taxon>
        <taxon>metagenomes</taxon>
        <taxon>ecological metagenomes</taxon>
    </lineage>
</organism>
<accession>X0V8P9</accession>
<sequence length="60" mass="6696">MSTKKRCLMLGAGGFAGGWIRRSLPPFNDRMEIVGLVDIKREPLDDSGDFLGLPAERRFT</sequence>
<proteinExistence type="predicted"/>
<feature type="non-terminal residue" evidence="1">
    <location>
        <position position="60"/>
    </location>
</feature>
<dbReference type="AlphaFoldDB" id="X0V8P9"/>
<evidence type="ECO:0000313" key="1">
    <source>
        <dbReference type="EMBL" id="GAG14529.1"/>
    </source>
</evidence>
<comment type="caution">
    <text evidence="1">The sequence shown here is derived from an EMBL/GenBank/DDBJ whole genome shotgun (WGS) entry which is preliminary data.</text>
</comment>
<reference evidence="1" key="1">
    <citation type="journal article" date="2014" name="Front. Microbiol.">
        <title>High frequency of phylogenetically diverse reductive dehalogenase-homologous genes in deep subseafloor sedimentary metagenomes.</title>
        <authorList>
            <person name="Kawai M."/>
            <person name="Futagami T."/>
            <person name="Toyoda A."/>
            <person name="Takaki Y."/>
            <person name="Nishi S."/>
            <person name="Hori S."/>
            <person name="Arai W."/>
            <person name="Tsubouchi T."/>
            <person name="Morono Y."/>
            <person name="Uchiyama I."/>
            <person name="Ito T."/>
            <person name="Fujiyama A."/>
            <person name="Inagaki F."/>
            <person name="Takami H."/>
        </authorList>
    </citation>
    <scope>NUCLEOTIDE SEQUENCE</scope>
    <source>
        <strain evidence="1">Expedition CK06-06</strain>
    </source>
</reference>
<dbReference type="EMBL" id="BARS01038944">
    <property type="protein sequence ID" value="GAG14529.1"/>
    <property type="molecule type" value="Genomic_DNA"/>
</dbReference>
<protein>
    <recommendedName>
        <fullName evidence="2">Gfo/Idh/MocA-like oxidoreductase N-terminal domain-containing protein</fullName>
    </recommendedName>
</protein>
<name>X0V8P9_9ZZZZ</name>
<evidence type="ECO:0008006" key="2">
    <source>
        <dbReference type="Google" id="ProtNLM"/>
    </source>
</evidence>
<gene>
    <name evidence="1" type="ORF">S01H1_59535</name>
</gene>